<evidence type="ECO:0000256" key="2">
    <source>
        <dbReference type="ARBA" id="ARBA00022737"/>
    </source>
</evidence>
<dbReference type="Gene3D" id="2.130.10.10">
    <property type="entry name" value="YVTN repeat-like/Quinoprotein amine dehydrogenase"/>
    <property type="match status" value="2"/>
</dbReference>
<organism evidence="5 6">
    <name type="scientific">Sistotremastrum niveocremeum HHB9708</name>
    <dbReference type="NCBI Taxonomy" id="1314777"/>
    <lineage>
        <taxon>Eukaryota</taxon>
        <taxon>Fungi</taxon>
        <taxon>Dikarya</taxon>
        <taxon>Basidiomycota</taxon>
        <taxon>Agaricomycotina</taxon>
        <taxon>Agaricomycetes</taxon>
        <taxon>Sistotremastrales</taxon>
        <taxon>Sistotremastraceae</taxon>
        <taxon>Sertulicium</taxon>
        <taxon>Sertulicium niveocremeum</taxon>
    </lineage>
</organism>
<keyword evidence="2" id="KW-0677">Repeat</keyword>
<keyword evidence="6" id="KW-1185">Reference proteome</keyword>
<feature type="repeat" description="WD" evidence="3">
    <location>
        <begin position="19"/>
        <end position="60"/>
    </location>
</feature>
<dbReference type="InterPro" id="IPR036322">
    <property type="entry name" value="WD40_repeat_dom_sf"/>
</dbReference>
<feature type="transmembrane region" description="Helical" evidence="4">
    <location>
        <begin position="381"/>
        <end position="402"/>
    </location>
</feature>
<accession>A0A164RI54</accession>
<keyword evidence="4" id="KW-0812">Transmembrane</keyword>
<sequence length="433" mass="47915">MSTYKLQPKLVYESFGTLPSQHTDSINALQFSRDGSRLGSAGRDGFLCIWSLPNCRLLHRISAKCAVLSVQWIGQGQLLGGLADGTLLSILEKKDTLQIKGYETDTNRWPLEFISITEDQTMLATAGDESVFVWRGEKELDSMLWHAIPALKLPKPPTDRRSDGKPVVVTAIHWSPGSSSSTVQKELFIAYMHHGPESLRSLVESNDGLSSSVIRVWNAPSPVIMSFSISPDYQSFITTDIEGGFNLYDYSSSVEMHRFLPDNPAIGLALRSSFVHNGQAVVGADGQGNLNLWDRFDGDCFRKLKHAGFVRTFADYYQATTDTFWIASGTANIEGHGEIYLWKTTPSSELGSSPPADDVKSDVLRVTLPTKQGVDSPGISGFVYLTVTFLLGFSLASVVNLWDFHTVLKFVFQLSALKSLDEGLRWITDLFRL</sequence>
<reference evidence="5 6" key="1">
    <citation type="journal article" date="2016" name="Mol. Biol. Evol.">
        <title>Comparative Genomics of Early-Diverging Mushroom-Forming Fungi Provides Insights into the Origins of Lignocellulose Decay Capabilities.</title>
        <authorList>
            <person name="Nagy L.G."/>
            <person name="Riley R."/>
            <person name="Tritt A."/>
            <person name="Adam C."/>
            <person name="Daum C."/>
            <person name="Floudas D."/>
            <person name="Sun H."/>
            <person name="Yadav J.S."/>
            <person name="Pangilinan J."/>
            <person name="Larsson K.H."/>
            <person name="Matsuura K."/>
            <person name="Barry K."/>
            <person name="Labutti K."/>
            <person name="Kuo R."/>
            <person name="Ohm R.A."/>
            <person name="Bhattacharya S.S."/>
            <person name="Shirouzu T."/>
            <person name="Yoshinaga Y."/>
            <person name="Martin F.M."/>
            <person name="Grigoriev I.V."/>
            <person name="Hibbett D.S."/>
        </authorList>
    </citation>
    <scope>NUCLEOTIDE SEQUENCE [LARGE SCALE GENOMIC DNA]</scope>
    <source>
        <strain evidence="5 6">HHB9708</strain>
    </source>
</reference>
<evidence type="ECO:0000256" key="3">
    <source>
        <dbReference type="PROSITE-ProRule" id="PRU00221"/>
    </source>
</evidence>
<dbReference type="PROSITE" id="PS50294">
    <property type="entry name" value="WD_REPEATS_REGION"/>
    <property type="match status" value="1"/>
</dbReference>
<dbReference type="AlphaFoldDB" id="A0A164RI54"/>
<dbReference type="Proteomes" id="UP000076722">
    <property type="component" value="Unassembled WGS sequence"/>
</dbReference>
<dbReference type="OrthoDB" id="2627610at2759"/>
<evidence type="ECO:0000313" key="6">
    <source>
        <dbReference type="Proteomes" id="UP000076722"/>
    </source>
</evidence>
<evidence type="ECO:0000256" key="4">
    <source>
        <dbReference type="SAM" id="Phobius"/>
    </source>
</evidence>
<evidence type="ECO:0000313" key="5">
    <source>
        <dbReference type="EMBL" id="KZS90580.1"/>
    </source>
</evidence>
<dbReference type="PROSITE" id="PS50082">
    <property type="entry name" value="WD_REPEATS_2"/>
    <property type="match status" value="1"/>
</dbReference>
<dbReference type="InterPro" id="IPR015943">
    <property type="entry name" value="WD40/YVTN_repeat-like_dom_sf"/>
</dbReference>
<keyword evidence="4" id="KW-0472">Membrane</keyword>
<name>A0A164RI54_9AGAM</name>
<dbReference type="STRING" id="1314777.A0A164RI54"/>
<dbReference type="SMART" id="SM00320">
    <property type="entry name" value="WD40"/>
    <property type="match status" value="4"/>
</dbReference>
<keyword evidence="1 3" id="KW-0853">WD repeat</keyword>
<dbReference type="EMBL" id="KV419420">
    <property type="protein sequence ID" value="KZS90580.1"/>
    <property type="molecule type" value="Genomic_DNA"/>
</dbReference>
<dbReference type="PANTHER" id="PTHR44129">
    <property type="entry name" value="WD REPEAT-CONTAINING PROTEIN POP1"/>
    <property type="match status" value="1"/>
</dbReference>
<evidence type="ECO:0000256" key="1">
    <source>
        <dbReference type="ARBA" id="ARBA00022574"/>
    </source>
</evidence>
<gene>
    <name evidence="5" type="ORF">SISNIDRAFT_488156</name>
</gene>
<dbReference type="Pfam" id="PF00400">
    <property type="entry name" value="WD40"/>
    <property type="match status" value="1"/>
</dbReference>
<keyword evidence="4" id="KW-1133">Transmembrane helix</keyword>
<dbReference type="SUPFAM" id="SSF50978">
    <property type="entry name" value="WD40 repeat-like"/>
    <property type="match status" value="1"/>
</dbReference>
<dbReference type="InterPro" id="IPR050349">
    <property type="entry name" value="WD_LIS1/nudF_dynein_reg"/>
</dbReference>
<proteinExistence type="predicted"/>
<dbReference type="InterPro" id="IPR001680">
    <property type="entry name" value="WD40_rpt"/>
</dbReference>
<protein>
    <submittedName>
        <fullName evidence="5">WD40 repeat-like protein</fullName>
    </submittedName>
</protein>